<feature type="compositionally biased region" description="Low complexity" evidence="1">
    <location>
        <begin position="33"/>
        <end position="56"/>
    </location>
</feature>
<dbReference type="AlphaFoldDB" id="A0A3S4HH67"/>
<name>A0A3S4HH67_CHRVL</name>
<dbReference type="Proteomes" id="UP000275777">
    <property type="component" value="Chromosome"/>
</dbReference>
<gene>
    <name evidence="2" type="ORF">NCTC9695_02246</name>
</gene>
<protein>
    <submittedName>
        <fullName evidence="2">Uncharacterized protein</fullName>
    </submittedName>
</protein>
<feature type="compositionally biased region" description="Polar residues" evidence="1">
    <location>
        <begin position="12"/>
        <end position="32"/>
    </location>
</feature>
<evidence type="ECO:0000256" key="1">
    <source>
        <dbReference type="SAM" id="MobiDB-lite"/>
    </source>
</evidence>
<accession>A0A3S4HH67</accession>
<feature type="region of interest" description="Disordered" evidence="1">
    <location>
        <begin position="1"/>
        <end position="149"/>
    </location>
</feature>
<proteinExistence type="predicted"/>
<evidence type="ECO:0000313" key="3">
    <source>
        <dbReference type="Proteomes" id="UP000275777"/>
    </source>
</evidence>
<feature type="compositionally biased region" description="Basic residues" evidence="1">
    <location>
        <begin position="1"/>
        <end position="11"/>
    </location>
</feature>
<dbReference type="EMBL" id="LR134182">
    <property type="protein sequence ID" value="VEB41806.1"/>
    <property type="molecule type" value="Genomic_DNA"/>
</dbReference>
<reference evidence="2 3" key="1">
    <citation type="submission" date="2018-12" db="EMBL/GenBank/DDBJ databases">
        <authorList>
            <consortium name="Pathogen Informatics"/>
        </authorList>
    </citation>
    <scope>NUCLEOTIDE SEQUENCE [LARGE SCALE GENOMIC DNA]</scope>
    <source>
        <strain evidence="2 3">NCTC9695</strain>
    </source>
</reference>
<feature type="compositionally biased region" description="Low complexity" evidence="1">
    <location>
        <begin position="111"/>
        <end position="127"/>
    </location>
</feature>
<organism evidence="2 3">
    <name type="scientific">Chromobacterium violaceum</name>
    <dbReference type="NCBI Taxonomy" id="536"/>
    <lineage>
        <taxon>Bacteria</taxon>
        <taxon>Pseudomonadati</taxon>
        <taxon>Pseudomonadota</taxon>
        <taxon>Betaproteobacteria</taxon>
        <taxon>Neisseriales</taxon>
        <taxon>Chromobacteriaceae</taxon>
        <taxon>Chromobacterium</taxon>
    </lineage>
</organism>
<evidence type="ECO:0000313" key="2">
    <source>
        <dbReference type="EMBL" id="VEB41806.1"/>
    </source>
</evidence>
<sequence>MKKWAGKRRRASSSMPAVTATAGSGVNSQFNPSAAQSAYPAAANASCAKASASKASHGPIISVSSAAPSRWKDSPGCSPPRSSHSARSSTQAPIQAFSAAGSSVRHRTRSAAKASKAAASAHPSHSAQPGNNDADKSMTLKLRSQGAPA</sequence>
<feature type="compositionally biased region" description="Low complexity" evidence="1">
    <location>
        <begin position="79"/>
        <end position="89"/>
    </location>
</feature>